<keyword evidence="1" id="KW-1133">Transmembrane helix</keyword>
<keyword evidence="1" id="KW-0812">Transmembrane</keyword>
<comment type="caution">
    <text evidence="2">The sequence shown here is derived from an EMBL/GenBank/DDBJ whole genome shotgun (WGS) entry which is preliminary data.</text>
</comment>
<sequence>TLLHCVPPTLMLPSRNAEVLIKLALLWLKVISYFAGLLGISALCDMAISISLQCLGLIILAAILLQTVAVAISFMYFNKVLNTVRHAFWLRCVRGNASGSSAACNCCMKTTNLWHKRVTTGIYAPRCLAKPI</sequence>
<gene>
    <name evidence="2" type="ORF">ATANTOWER_011117</name>
</gene>
<dbReference type="EMBL" id="JAHUTI010019694">
    <property type="protein sequence ID" value="MED6237772.1"/>
    <property type="molecule type" value="Genomic_DNA"/>
</dbReference>
<feature type="transmembrane region" description="Helical" evidence="1">
    <location>
        <begin position="55"/>
        <end position="77"/>
    </location>
</feature>
<evidence type="ECO:0000313" key="2">
    <source>
        <dbReference type="EMBL" id="MED6237772.1"/>
    </source>
</evidence>
<organism evidence="2 3">
    <name type="scientific">Ataeniobius toweri</name>
    <dbReference type="NCBI Taxonomy" id="208326"/>
    <lineage>
        <taxon>Eukaryota</taxon>
        <taxon>Metazoa</taxon>
        <taxon>Chordata</taxon>
        <taxon>Craniata</taxon>
        <taxon>Vertebrata</taxon>
        <taxon>Euteleostomi</taxon>
        <taxon>Actinopterygii</taxon>
        <taxon>Neopterygii</taxon>
        <taxon>Teleostei</taxon>
        <taxon>Neoteleostei</taxon>
        <taxon>Acanthomorphata</taxon>
        <taxon>Ovalentaria</taxon>
        <taxon>Atherinomorphae</taxon>
        <taxon>Cyprinodontiformes</taxon>
        <taxon>Goodeidae</taxon>
        <taxon>Ataeniobius</taxon>
    </lineage>
</organism>
<evidence type="ECO:0000256" key="1">
    <source>
        <dbReference type="SAM" id="Phobius"/>
    </source>
</evidence>
<protein>
    <submittedName>
        <fullName evidence="2">Uncharacterized protein</fullName>
    </submittedName>
</protein>
<evidence type="ECO:0000313" key="3">
    <source>
        <dbReference type="Proteomes" id="UP001345963"/>
    </source>
</evidence>
<feature type="transmembrane region" description="Helical" evidence="1">
    <location>
        <begin position="20"/>
        <end position="43"/>
    </location>
</feature>
<feature type="non-terminal residue" evidence="2">
    <location>
        <position position="1"/>
    </location>
</feature>
<name>A0ABU7AHX5_9TELE</name>
<keyword evidence="1" id="KW-0472">Membrane</keyword>
<accession>A0ABU7AHX5</accession>
<reference evidence="2 3" key="1">
    <citation type="submission" date="2021-07" db="EMBL/GenBank/DDBJ databases">
        <authorList>
            <person name="Palmer J.M."/>
        </authorList>
    </citation>
    <scope>NUCLEOTIDE SEQUENCE [LARGE SCALE GENOMIC DNA]</scope>
    <source>
        <strain evidence="2 3">AT_MEX2019</strain>
        <tissue evidence="2">Muscle</tissue>
    </source>
</reference>
<keyword evidence="3" id="KW-1185">Reference proteome</keyword>
<dbReference type="Proteomes" id="UP001345963">
    <property type="component" value="Unassembled WGS sequence"/>
</dbReference>
<proteinExistence type="predicted"/>